<sequence length="86" mass="9809">MIRLRVKEVAEEKKISMTRLAKLSDVDYKTVRKLFRDPGAEIGLNTLDKLSWALGVEPAELIEYTRTPPLIWQQQSHTETQGPVSS</sequence>
<reference evidence="2 3" key="1">
    <citation type="submission" date="2018-06" db="EMBL/GenBank/DDBJ databases">
        <title>Genomic Encyclopedia of Archaeal and Bacterial Type Strains, Phase II (KMG-II): from individual species to whole genera.</title>
        <authorList>
            <person name="Goeker M."/>
        </authorList>
    </citation>
    <scope>NUCLEOTIDE SEQUENCE [LARGE SCALE GENOMIC DNA]</scope>
    <source>
        <strain evidence="2 3">ATCC BAA-1881</strain>
    </source>
</reference>
<dbReference type="GO" id="GO:0003677">
    <property type="term" value="F:DNA binding"/>
    <property type="evidence" value="ECO:0007669"/>
    <property type="project" value="UniProtKB-KW"/>
</dbReference>
<dbReference type="EMBL" id="QKUF01000035">
    <property type="protein sequence ID" value="PZW22165.1"/>
    <property type="molecule type" value="Genomic_DNA"/>
</dbReference>
<evidence type="ECO:0000313" key="3">
    <source>
        <dbReference type="Proteomes" id="UP000248806"/>
    </source>
</evidence>
<comment type="caution">
    <text evidence="2">The sequence shown here is derived from an EMBL/GenBank/DDBJ whole genome shotgun (WGS) entry which is preliminary data.</text>
</comment>
<dbReference type="SMART" id="SM00530">
    <property type="entry name" value="HTH_XRE"/>
    <property type="match status" value="1"/>
</dbReference>
<keyword evidence="3" id="KW-1185">Reference proteome</keyword>
<dbReference type="InterPro" id="IPR001387">
    <property type="entry name" value="Cro/C1-type_HTH"/>
</dbReference>
<keyword evidence="2" id="KW-0238">DNA-binding</keyword>
<dbReference type="PROSITE" id="PS50943">
    <property type="entry name" value="HTH_CROC1"/>
    <property type="match status" value="1"/>
</dbReference>
<name>A0A326U7K6_THEHA</name>
<dbReference type="Proteomes" id="UP000248806">
    <property type="component" value="Unassembled WGS sequence"/>
</dbReference>
<proteinExistence type="predicted"/>
<dbReference type="SUPFAM" id="SSF47413">
    <property type="entry name" value="lambda repressor-like DNA-binding domains"/>
    <property type="match status" value="1"/>
</dbReference>
<dbReference type="InterPro" id="IPR010982">
    <property type="entry name" value="Lambda_DNA-bd_dom_sf"/>
</dbReference>
<dbReference type="Pfam" id="PF13443">
    <property type="entry name" value="HTH_26"/>
    <property type="match status" value="1"/>
</dbReference>
<evidence type="ECO:0000313" key="2">
    <source>
        <dbReference type="EMBL" id="PZW22165.1"/>
    </source>
</evidence>
<accession>A0A326U7K6</accession>
<dbReference type="Gene3D" id="1.10.260.40">
    <property type="entry name" value="lambda repressor-like DNA-binding domains"/>
    <property type="match status" value="1"/>
</dbReference>
<organism evidence="2 3">
    <name type="scientific">Thermosporothrix hazakensis</name>
    <dbReference type="NCBI Taxonomy" id="644383"/>
    <lineage>
        <taxon>Bacteria</taxon>
        <taxon>Bacillati</taxon>
        <taxon>Chloroflexota</taxon>
        <taxon>Ktedonobacteria</taxon>
        <taxon>Ktedonobacterales</taxon>
        <taxon>Thermosporotrichaceae</taxon>
        <taxon>Thermosporothrix</taxon>
    </lineage>
</organism>
<evidence type="ECO:0000259" key="1">
    <source>
        <dbReference type="PROSITE" id="PS50943"/>
    </source>
</evidence>
<protein>
    <submittedName>
        <fullName evidence="2">DNA-binding Xre family transcriptional regulator</fullName>
    </submittedName>
</protein>
<dbReference type="RefSeq" id="WP_170142950.1">
    <property type="nucleotide sequence ID" value="NZ_BIFX01000001.1"/>
</dbReference>
<dbReference type="AlphaFoldDB" id="A0A326U7K6"/>
<feature type="domain" description="HTH cro/C1-type" evidence="1">
    <location>
        <begin position="6"/>
        <end position="61"/>
    </location>
</feature>
<gene>
    <name evidence="2" type="ORF">EI42_05566</name>
</gene>